<dbReference type="Proteomes" id="UP000023152">
    <property type="component" value="Unassembled WGS sequence"/>
</dbReference>
<dbReference type="SUPFAM" id="SSF117281">
    <property type="entry name" value="Kelch motif"/>
    <property type="match status" value="1"/>
</dbReference>
<accession>X6N6W1</accession>
<organism evidence="1 2">
    <name type="scientific">Reticulomyxa filosa</name>
    <dbReference type="NCBI Taxonomy" id="46433"/>
    <lineage>
        <taxon>Eukaryota</taxon>
        <taxon>Sar</taxon>
        <taxon>Rhizaria</taxon>
        <taxon>Retaria</taxon>
        <taxon>Foraminifera</taxon>
        <taxon>Monothalamids</taxon>
        <taxon>Reticulomyxidae</taxon>
        <taxon>Reticulomyxa</taxon>
    </lineage>
</organism>
<gene>
    <name evidence="1" type="ORF">RFI_15422</name>
</gene>
<comment type="caution">
    <text evidence="1">The sequence shown here is derived from an EMBL/GenBank/DDBJ whole genome shotgun (WGS) entry which is preliminary data.</text>
</comment>
<dbReference type="EMBL" id="ASPP01011300">
    <property type="protein sequence ID" value="ETO21781.1"/>
    <property type="molecule type" value="Genomic_DNA"/>
</dbReference>
<name>X6N6W1_RETFI</name>
<keyword evidence="2" id="KW-1185">Reference proteome</keyword>
<dbReference type="AlphaFoldDB" id="X6N6W1"/>
<evidence type="ECO:0008006" key="3">
    <source>
        <dbReference type="Google" id="ProtNLM"/>
    </source>
</evidence>
<reference evidence="1 2" key="1">
    <citation type="journal article" date="2013" name="Curr. Biol.">
        <title>The Genome of the Foraminiferan Reticulomyxa filosa.</title>
        <authorList>
            <person name="Glockner G."/>
            <person name="Hulsmann N."/>
            <person name="Schleicher M."/>
            <person name="Noegel A.A."/>
            <person name="Eichinger L."/>
            <person name="Gallinger C."/>
            <person name="Pawlowski J."/>
            <person name="Sierra R."/>
            <person name="Euteneuer U."/>
            <person name="Pillet L."/>
            <person name="Moustafa A."/>
            <person name="Platzer M."/>
            <person name="Groth M."/>
            <person name="Szafranski K."/>
            <person name="Schliwa M."/>
        </authorList>
    </citation>
    <scope>NUCLEOTIDE SEQUENCE [LARGE SCALE GENOMIC DNA]</scope>
</reference>
<dbReference type="Gene3D" id="2.120.10.80">
    <property type="entry name" value="Kelch-type beta propeller"/>
    <property type="match status" value="1"/>
</dbReference>
<protein>
    <recommendedName>
        <fullName evidence="3">Kelch motif family protein</fullName>
    </recommendedName>
</protein>
<dbReference type="InterPro" id="IPR015915">
    <property type="entry name" value="Kelch-typ_b-propeller"/>
</dbReference>
<proteinExistence type="predicted"/>
<sequence length="359" mass="42853">MKSLNRIKNGIIPKEKYKFGIQYHCFVPLTMNNEKMINHFILFCYNTGLLIKYDEQDKTFGYEKLPICHSLDDFNMYSFVYVYDYIFLFGGADSEWRKTKLVYKYSMKDKTWNECKITLPMKIRSSFAILNGDYTNIHVIGGNANYQMQSTHMSVNVEQLFEKSELLKMLKTYELKKEIIRLKEITIRAKRKAELLKKVTTRIKFERPYVIPIEKERHCDEMERIKKNSKIPQEWKSRNIGMEVLNKQLKEWDEEKRMELNEMNWDDIWSFDGTFEQARSNDYIRSNSISSIIKTLLGHRTAIKIKKIKIKICAKRKHAQIITSTNNSTLNQANKTNRYESQTKKKIFELKKININIYI</sequence>
<evidence type="ECO:0000313" key="2">
    <source>
        <dbReference type="Proteomes" id="UP000023152"/>
    </source>
</evidence>
<evidence type="ECO:0000313" key="1">
    <source>
        <dbReference type="EMBL" id="ETO21781.1"/>
    </source>
</evidence>